<accession>A0A165WWQ4</accession>
<dbReference type="Pfam" id="PF03006">
    <property type="entry name" value="HlyIII"/>
    <property type="match status" value="1"/>
</dbReference>
<keyword evidence="5" id="KW-0479">Metal-binding</keyword>
<feature type="transmembrane region" description="Helical" evidence="6">
    <location>
        <begin position="402"/>
        <end position="423"/>
    </location>
</feature>
<evidence type="ECO:0000313" key="7">
    <source>
        <dbReference type="EMBL" id="KZM97734.1"/>
    </source>
</evidence>
<gene>
    <name evidence="7" type="ORF">DCAR_014904</name>
</gene>
<comment type="subcellular location">
    <subcellularLocation>
        <location evidence="1">Membrane</location>
        <topology evidence="1">Multi-pass membrane protein</topology>
    </subcellularLocation>
</comment>
<dbReference type="OMA" id="SICACIM"/>
<evidence type="ECO:0000256" key="1">
    <source>
        <dbReference type="ARBA" id="ARBA00004141"/>
    </source>
</evidence>
<dbReference type="GO" id="GO:0009725">
    <property type="term" value="P:response to hormone"/>
    <property type="evidence" value="ECO:0007669"/>
    <property type="project" value="TreeGrafter"/>
</dbReference>
<feature type="transmembrane region" description="Helical" evidence="6">
    <location>
        <begin position="340"/>
        <end position="364"/>
    </location>
</feature>
<dbReference type="Gramene" id="KZM97734">
    <property type="protein sequence ID" value="KZM97734"/>
    <property type="gene ID" value="DCAR_014904"/>
</dbReference>
<feature type="transmembrane region" description="Helical" evidence="6">
    <location>
        <begin position="376"/>
        <end position="396"/>
    </location>
</feature>
<evidence type="ECO:0000256" key="3">
    <source>
        <dbReference type="ARBA" id="ARBA00022989"/>
    </source>
</evidence>
<dbReference type="PANTHER" id="PTHR20855">
    <property type="entry name" value="ADIPOR/PROGESTIN RECEPTOR-RELATED"/>
    <property type="match status" value="1"/>
</dbReference>
<dbReference type="EMBL" id="LNRQ01000004">
    <property type="protein sequence ID" value="KZM97734.1"/>
    <property type="molecule type" value="Genomic_DNA"/>
</dbReference>
<feature type="transmembrane region" description="Helical" evidence="6">
    <location>
        <begin position="313"/>
        <end position="334"/>
    </location>
</feature>
<protein>
    <submittedName>
        <fullName evidence="7">Uncharacterized protein</fullName>
    </submittedName>
</protein>
<organism evidence="7">
    <name type="scientific">Daucus carota subsp. sativus</name>
    <name type="common">Carrot</name>
    <dbReference type="NCBI Taxonomy" id="79200"/>
    <lineage>
        <taxon>Eukaryota</taxon>
        <taxon>Viridiplantae</taxon>
        <taxon>Streptophyta</taxon>
        <taxon>Embryophyta</taxon>
        <taxon>Tracheophyta</taxon>
        <taxon>Spermatophyta</taxon>
        <taxon>Magnoliopsida</taxon>
        <taxon>eudicotyledons</taxon>
        <taxon>Gunneridae</taxon>
        <taxon>Pentapetalae</taxon>
        <taxon>asterids</taxon>
        <taxon>campanulids</taxon>
        <taxon>Apiales</taxon>
        <taxon>Apiaceae</taxon>
        <taxon>Apioideae</taxon>
        <taxon>Scandiceae</taxon>
        <taxon>Daucinae</taxon>
        <taxon>Daucus</taxon>
        <taxon>Daucus sect. Daucus</taxon>
    </lineage>
</organism>
<dbReference type="GO" id="GO:0009744">
    <property type="term" value="P:response to sucrose"/>
    <property type="evidence" value="ECO:0007669"/>
    <property type="project" value="UniProtKB-ARBA"/>
</dbReference>
<dbReference type="GO" id="GO:0016020">
    <property type="term" value="C:membrane"/>
    <property type="evidence" value="ECO:0007669"/>
    <property type="project" value="UniProtKB-SubCell"/>
</dbReference>
<keyword evidence="5" id="KW-0862">Zinc</keyword>
<reference evidence="7" key="1">
    <citation type="journal article" date="2016" name="Nat. Genet.">
        <title>A high-quality carrot genome assembly provides new insights into carotenoid accumulation and asterid genome evolution.</title>
        <authorList>
            <person name="Iorizzo M."/>
            <person name="Ellison S."/>
            <person name="Senalik D."/>
            <person name="Zeng P."/>
            <person name="Satapoomin P."/>
            <person name="Huang J."/>
            <person name="Bowman M."/>
            <person name="Iovene M."/>
            <person name="Sanseverino W."/>
            <person name="Cavagnaro P."/>
            <person name="Yildiz M."/>
            <person name="Macko-Podgorni A."/>
            <person name="Moranska E."/>
            <person name="Grzebelus E."/>
            <person name="Grzebelus D."/>
            <person name="Ashrafi H."/>
            <person name="Zheng Z."/>
            <person name="Cheng S."/>
            <person name="Spooner D."/>
            <person name="Van Deynze A."/>
            <person name="Simon P."/>
        </authorList>
    </citation>
    <scope>NUCLEOTIDE SEQUENCE [LARGE SCALE GENOMIC DNA]</scope>
    <source>
        <tissue evidence="7">Leaf</tissue>
    </source>
</reference>
<dbReference type="AlphaFoldDB" id="A0A165WWQ4"/>
<proteinExistence type="predicted"/>
<comment type="caution">
    <text evidence="7">The sequence shown here is derived from an EMBL/GenBank/DDBJ whole genome shotgun (WGS) entry which is preliminary data.</text>
</comment>
<feature type="binding site" evidence="5">
    <location>
        <position position="297"/>
    </location>
    <ligand>
        <name>Zn(2+)</name>
        <dbReference type="ChEBI" id="CHEBI:29105"/>
    </ligand>
</feature>
<feature type="transmembrane region" description="Helical" evidence="6">
    <location>
        <begin position="279"/>
        <end position="301"/>
    </location>
</feature>
<feature type="transmembrane region" description="Helical" evidence="6">
    <location>
        <begin position="73"/>
        <end position="94"/>
    </location>
</feature>
<dbReference type="GO" id="GO:0046872">
    <property type="term" value="F:metal ion binding"/>
    <property type="evidence" value="ECO:0007669"/>
    <property type="project" value="UniProtKB-KW"/>
</dbReference>
<evidence type="ECO:0000256" key="2">
    <source>
        <dbReference type="ARBA" id="ARBA00022692"/>
    </source>
</evidence>
<keyword evidence="3 6" id="KW-1133">Transmembrane helix</keyword>
<evidence type="ECO:0000256" key="4">
    <source>
        <dbReference type="ARBA" id="ARBA00023136"/>
    </source>
</evidence>
<evidence type="ECO:0000256" key="6">
    <source>
        <dbReference type="SAM" id="Phobius"/>
    </source>
</evidence>
<keyword evidence="4 6" id="KW-0472">Membrane</keyword>
<name>A0A165WWQ4_DAUCS</name>
<dbReference type="PANTHER" id="PTHR20855:SF115">
    <property type="entry name" value="HEPTAHELICAL TRANSMEMBRANE PROTEIN 1"/>
    <property type="match status" value="1"/>
</dbReference>
<sequence length="476" mass="53739">MEFKKAPIRSPVGERRRVGADGSRLKGGDVLAQAMSELALCWWCATVLTSSIVGDGRSTAAIKRARSMAARGAGSICACIMCWILDLILIYGFMVRGMSSEHQMDQSQLLLTSAAATNKMIINKKKKNQKNKKNKWRKYTSAAKNGAANHTYDLVSFEELPAYMKDNEYIRNYYRANWPLKQALFSIFRWHNETLNVWTHLVGFILFVGLTCSNMIQVPPVVEFFNILTTWSSPLGSAGNVSHDSKSFFSDTTKLIDLKHSSFGMDITLPELEVTRWPFFVFLGGSMFCLLSSSICHLFCCHSHPMNILMLRIDYVGIAVMIITSFFPPIYYIFQCSPHWQILYLSGITIMGIFTIVTLLSPVFSTNKFRSFRASLFVAMGLFGLVPAVHAMVVNWDDPSRNIILGYELAMALSYLIGTLFYVTRIPERWRPGWFDLAGHSHQIFHVFVIMGALSHYGAALVFLDFRSKIGCETNM</sequence>
<keyword evidence="2 6" id="KW-0812">Transmembrane</keyword>
<dbReference type="STRING" id="79200.A0A165WWQ4"/>
<dbReference type="GO" id="GO:0038023">
    <property type="term" value="F:signaling receptor activity"/>
    <property type="evidence" value="ECO:0007669"/>
    <property type="project" value="TreeGrafter"/>
</dbReference>
<dbReference type="InterPro" id="IPR004254">
    <property type="entry name" value="AdipoR/HlyIII-related"/>
</dbReference>
<evidence type="ECO:0000256" key="5">
    <source>
        <dbReference type="PIRSR" id="PIRSR604254-1"/>
    </source>
</evidence>
<feature type="binding site" evidence="5">
    <location>
        <position position="442"/>
    </location>
    <ligand>
        <name>Zn(2+)</name>
        <dbReference type="ChEBI" id="CHEBI:29105"/>
    </ligand>
</feature>
<feature type="binding site" evidence="5">
    <location>
        <position position="446"/>
    </location>
    <ligand>
        <name>Zn(2+)</name>
        <dbReference type="ChEBI" id="CHEBI:29105"/>
    </ligand>
</feature>
<feature type="transmembrane region" description="Helical" evidence="6">
    <location>
        <begin position="444"/>
        <end position="464"/>
    </location>
</feature>